<dbReference type="GO" id="GO:0004671">
    <property type="term" value="F:protein C-terminal S-isoprenylcysteine carboxyl O-methyltransferase activity"/>
    <property type="evidence" value="ECO:0007669"/>
    <property type="project" value="UniProtKB-EC"/>
</dbReference>
<feature type="signal peptide" evidence="6">
    <location>
        <begin position="1"/>
        <end position="19"/>
    </location>
</feature>
<sequence length="310" mass="34259">MSLPRALLTSLSALSNGAACTPPNPTRPKERYHTDEMWVLQIAPWVFKWHQIIAYTCALFEVLSFLLTLLPASPLSPALGVLTCPATLVTHPAPLSSYLPFSLSSLFSTSLISPTTPSTLTSASPTATSLQTLASPTAPSPWTGATPLRATPIYLLGALSVLLGTYIRLDCFSTLGEMFTFDLTVHPKHRLVTERFYSFVRHPAYTGSLMLVFGLALSHLTRGSWLSECAFPLLDAPFPFPLLGPAHAYPLLGLSSHKIRLVVWALWWAWTLCVGVSRAEAEDRQMRKLFGAEWEGYRRRVAWWFMPGVL</sequence>
<evidence type="ECO:0000256" key="6">
    <source>
        <dbReference type="SAM" id="SignalP"/>
    </source>
</evidence>
<comment type="catalytic activity">
    <reaction evidence="5">
        <text>[protein]-C-terminal S-[(2E,6E)-farnesyl]-L-cysteine + S-adenosyl-L-methionine = [protein]-C-terminal S-[(2E,6E)-farnesyl]-L-cysteine methyl ester + S-adenosyl-L-homocysteine</text>
        <dbReference type="Rhea" id="RHEA:21672"/>
        <dbReference type="Rhea" id="RHEA-COMP:12125"/>
        <dbReference type="Rhea" id="RHEA-COMP:12126"/>
        <dbReference type="ChEBI" id="CHEBI:57856"/>
        <dbReference type="ChEBI" id="CHEBI:59789"/>
        <dbReference type="ChEBI" id="CHEBI:90510"/>
        <dbReference type="ChEBI" id="CHEBI:90511"/>
        <dbReference type="EC" id="2.1.1.100"/>
    </reaction>
</comment>
<evidence type="ECO:0000256" key="4">
    <source>
        <dbReference type="ARBA" id="ARBA00023136"/>
    </source>
</evidence>
<name>A0A4Y7TUT5_COPMI</name>
<keyword evidence="3" id="KW-1133">Transmembrane helix</keyword>
<dbReference type="Proteomes" id="UP000298030">
    <property type="component" value="Unassembled WGS sequence"/>
</dbReference>
<reference evidence="7 8" key="1">
    <citation type="journal article" date="2019" name="Nat. Ecol. Evol.">
        <title>Megaphylogeny resolves global patterns of mushroom evolution.</title>
        <authorList>
            <person name="Varga T."/>
            <person name="Krizsan K."/>
            <person name="Foldi C."/>
            <person name="Dima B."/>
            <person name="Sanchez-Garcia M."/>
            <person name="Sanchez-Ramirez S."/>
            <person name="Szollosi G.J."/>
            <person name="Szarkandi J.G."/>
            <person name="Papp V."/>
            <person name="Albert L."/>
            <person name="Andreopoulos W."/>
            <person name="Angelini C."/>
            <person name="Antonin V."/>
            <person name="Barry K.W."/>
            <person name="Bougher N.L."/>
            <person name="Buchanan P."/>
            <person name="Buyck B."/>
            <person name="Bense V."/>
            <person name="Catcheside P."/>
            <person name="Chovatia M."/>
            <person name="Cooper J."/>
            <person name="Damon W."/>
            <person name="Desjardin D."/>
            <person name="Finy P."/>
            <person name="Geml J."/>
            <person name="Haridas S."/>
            <person name="Hughes K."/>
            <person name="Justo A."/>
            <person name="Karasinski D."/>
            <person name="Kautmanova I."/>
            <person name="Kiss B."/>
            <person name="Kocsube S."/>
            <person name="Kotiranta H."/>
            <person name="LaButti K.M."/>
            <person name="Lechner B.E."/>
            <person name="Liimatainen K."/>
            <person name="Lipzen A."/>
            <person name="Lukacs Z."/>
            <person name="Mihaltcheva S."/>
            <person name="Morgado L.N."/>
            <person name="Niskanen T."/>
            <person name="Noordeloos M.E."/>
            <person name="Ohm R.A."/>
            <person name="Ortiz-Santana B."/>
            <person name="Ovrebo C."/>
            <person name="Racz N."/>
            <person name="Riley R."/>
            <person name="Savchenko A."/>
            <person name="Shiryaev A."/>
            <person name="Soop K."/>
            <person name="Spirin V."/>
            <person name="Szebenyi C."/>
            <person name="Tomsovsky M."/>
            <person name="Tulloss R.E."/>
            <person name="Uehling J."/>
            <person name="Grigoriev I.V."/>
            <person name="Vagvolgyi C."/>
            <person name="Papp T."/>
            <person name="Martin F.M."/>
            <person name="Miettinen O."/>
            <person name="Hibbett D.S."/>
            <person name="Nagy L.G."/>
        </authorList>
    </citation>
    <scope>NUCLEOTIDE SEQUENCE [LARGE SCALE GENOMIC DNA]</scope>
    <source>
        <strain evidence="7 8">FP101781</strain>
    </source>
</reference>
<evidence type="ECO:0000313" key="7">
    <source>
        <dbReference type="EMBL" id="TEB37751.1"/>
    </source>
</evidence>
<gene>
    <name evidence="7" type="ORF">FA13DRAFT_1704908</name>
</gene>
<evidence type="ECO:0000256" key="3">
    <source>
        <dbReference type="ARBA" id="ARBA00022989"/>
    </source>
</evidence>
<keyword evidence="8" id="KW-1185">Reference proteome</keyword>
<comment type="similarity">
    <text evidence="5">Belongs to the class VI-like SAM-binding methyltransferase superfamily. Isoprenylcysteine carboxyl methyltransferase family.</text>
</comment>
<keyword evidence="6" id="KW-0732">Signal</keyword>
<proteinExistence type="inferred from homology"/>
<keyword evidence="5" id="KW-0489">Methyltransferase</keyword>
<dbReference type="PANTHER" id="PTHR12714:SF24">
    <property type="entry name" value="SLR1182 PROTEIN"/>
    <property type="match status" value="1"/>
</dbReference>
<evidence type="ECO:0000256" key="1">
    <source>
        <dbReference type="ARBA" id="ARBA00004141"/>
    </source>
</evidence>
<evidence type="ECO:0000313" key="8">
    <source>
        <dbReference type="Proteomes" id="UP000298030"/>
    </source>
</evidence>
<comment type="subcellular location">
    <subcellularLocation>
        <location evidence="5">Endoplasmic reticulum membrane</location>
        <topology evidence="5">Multi-pass membrane protein</topology>
    </subcellularLocation>
    <subcellularLocation>
        <location evidence="1">Membrane</location>
        <topology evidence="1">Multi-pass membrane protein</topology>
    </subcellularLocation>
</comment>
<protein>
    <recommendedName>
        <fullName evidence="5">Protein-S-isoprenylcysteine O-methyltransferase</fullName>
        <ecNumber evidence="5">2.1.1.100</ecNumber>
    </recommendedName>
</protein>
<dbReference type="AlphaFoldDB" id="A0A4Y7TUT5"/>
<comment type="caution">
    <text evidence="7">The sequence shown here is derived from an EMBL/GenBank/DDBJ whole genome shotgun (WGS) entry which is preliminary data.</text>
</comment>
<feature type="chain" id="PRO_5021393840" description="Protein-S-isoprenylcysteine O-methyltransferase" evidence="6">
    <location>
        <begin position="20"/>
        <end position="310"/>
    </location>
</feature>
<dbReference type="OrthoDB" id="422086at2759"/>
<dbReference type="EMBL" id="QPFP01000003">
    <property type="protein sequence ID" value="TEB37751.1"/>
    <property type="molecule type" value="Genomic_DNA"/>
</dbReference>
<dbReference type="Pfam" id="PF04140">
    <property type="entry name" value="ICMT"/>
    <property type="match status" value="1"/>
</dbReference>
<keyword evidence="5" id="KW-0256">Endoplasmic reticulum</keyword>
<keyword evidence="5" id="KW-0949">S-adenosyl-L-methionine</keyword>
<organism evidence="7 8">
    <name type="scientific">Coprinellus micaceus</name>
    <name type="common">Glistening ink-cap mushroom</name>
    <name type="synonym">Coprinus micaceus</name>
    <dbReference type="NCBI Taxonomy" id="71717"/>
    <lineage>
        <taxon>Eukaryota</taxon>
        <taxon>Fungi</taxon>
        <taxon>Dikarya</taxon>
        <taxon>Basidiomycota</taxon>
        <taxon>Agaricomycotina</taxon>
        <taxon>Agaricomycetes</taxon>
        <taxon>Agaricomycetidae</taxon>
        <taxon>Agaricales</taxon>
        <taxon>Agaricineae</taxon>
        <taxon>Psathyrellaceae</taxon>
        <taxon>Coprinellus</taxon>
    </lineage>
</organism>
<dbReference type="GO" id="GO:0005789">
    <property type="term" value="C:endoplasmic reticulum membrane"/>
    <property type="evidence" value="ECO:0007669"/>
    <property type="project" value="UniProtKB-SubCell"/>
</dbReference>
<dbReference type="STRING" id="71717.A0A4Y7TUT5"/>
<accession>A0A4Y7TUT5</accession>
<evidence type="ECO:0000256" key="2">
    <source>
        <dbReference type="ARBA" id="ARBA00022692"/>
    </source>
</evidence>
<keyword evidence="5" id="KW-0808">Transferase</keyword>
<dbReference type="EC" id="2.1.1.100" evidence="5"/>
<keyword evidence="4" id="KW-0472">Membrane</keyword>
<dbReference type="GO" id="GO:0032259">
    <property type="term" value="P:methylation"/>
    <property type="evidence" value="ECO:0007669"/>
    <property type="project" value="UniProtKB-KW"/>
</dbReference>
<keyword evidence="2" id="KW-0812">Transmembrane</keyword>
<dbReference type="InterPro" id="IPR007269">
    <property type="entry name" value="ICMT_MeTrfase"/>
</dbReference>
<dbReference type="PANTHER" id="PTHR12714">
    <property type="entry name" value="PROTEIN-S ISOPRENYLCYSTEINE O-METHYLTRANSFERASE"/>
    <property type="match status" value="1"/>
</dbReference>
<evidence type="ECO:0000256" key="5">
    <source>
        <dbReference type="RuleBase" id="RU362022"/>
    </source>
</evidence>
<dbReference type="Gene3D" id="1.20.120.1630">
    <property type="match status" value="1"/>
</dbReference>